<dbReference type="KEGG" id="cbei:LF65_04552"/>
<dbReference type="InterPro" id="IPR037233">
    <property type="entry name" value="CcmK-like_sf"/>
</dbReference>
<keyword evidence="2" id="KW-1283">Bacterial microcompartment</keyword>
<evidence type="ECO:0000313" key="5">
    <source>
        <dbReference type="EMBL" id="AJH01085.2"/>
    </source>
</evidence>
<evidence type="ECO:0000256" key="2">
    <source>
        <dbReference type="ARBA" id="ARBA00024446"/>
    </source>
</evidence>
<protein>
    <submittedName>
        <fullName evidence="5">Propanediol utilization protein</fullName>
    </submittedName>
</protein>
<feature type="domain" description="BMC" evidence="4">
    <location>
        <begin position="4"/>
        <end position="86"/>
    </location>
</feature>
<dbReference type="SMART" id="SM00877">
    <property type="entry name" value="BMC"/>
    <property type="match status" value="2"/>
</dbReference>
<gene>
    <name evidence="5" type="ORF">LF65_04552</name>
</gene>
<dbReference type="PANTHER" id="PTHR33941">
    <property type="entry name" value="PROPANEDIOL UTILIZATION PROTEIN PDUA"/>
    <property type="match status" value="1"/>
</dbReference>
<evidence type="ECO:0000256" key="1">
    <source>
        <dbReference type="ARBA" id="ARBA00024322"/>
    </source>
</evidence>
<evidence type="ECO:0000259" key="4">
    <source>
        <dbReference type="PROSITE" id="PS51930"/>
    </source>
</evidence>
<dbReference type="GO" id="GO:0031469">
    <property type="term" value="C:bacterial microcompartment"/>
    <property type="evidence" value="ECO:0007669"/>
    <property type="project" value="UniProtKB-SubCell"/>
</dbReference>
<reference evidence="6" key="1">
    <citation type="submission" date="2014-12" db="EMBL/GenBank/DDBJ databases">
        <title>Genome sequence of Clostridium beijerinckii strain 59B.</title>
        <authorList>
            <person name="Little G.T."/>
            <person name="Minton N.P."/>
        </authorList>
    </citation>
    <scope>NUCLEOTIDE SEQUENCE [LARGE SCALE GENOMIC DNA]</scope>
    <source>
        <strain evidence="6">59B</strain>
    </source>
</reference>
<dbReference type="PIRSF" id="PIRSF034834">
    <property type="entry name" value="PduT"/>
    <property type="match status" value="1"/>
</dbReference>
<dbReference type="PROSITE" id="PS51930">
    <property type="entry name" value="BMC_2"/>
    <property type="match status" value="2"/>
</dbReference>
<evidence type="ECO:0000256" key="3">
    <source>
        <dbReference type="PROSITE-ProRule" id="PRU01278"/>
    </source>
</evidence>
<dbReference type="InterPro" id="IPR044872">
    <property type="entry name" value="CcmK/CsoS1_BMC"/>
</dbReference>
<dbReference type="RefSeq" id="WP_041899160.1">
    <property type="nucleotide sequence ID" value="NZ_CP010086.2"/>
</dbReference>
<sequence length="182" mass="18975">MRRSIGLLEYKSIAKGMEACDEMLKSSNVELVLASPVCPGKYIVILSGDVGAVENAVKVGKSIGGSYLISDYLIANVHENVFLAITGTIDIGKIDSLGIVETISAVASVIAGDVALKAANIELLEIRIAKGLCGKGYMLMTGEVSAVKSAVEACESRLTETGEIISTVTIPSPSKELISSLL</sequence>
<dbReference type="Gene3D" id="3.30.70.1710">
    <property type="match status" value="2"/>
</dbReference>
<comment type="similarity">
    <text evidence="3">Belongs to the bacterial microcompartments protein family.</text>
</comment>
<dbReference type="EMBL" id="CP010086">
    <property type="protein sequence ID" value="AJH01085.2"/>
    <property type="molecule type" value="Genomic_DNA"/>
</dbReference>
<dbReference type="OrthoDB" id="9791973at2"/>
<feature type="domain" description="BMC" evidence="4">
    <location>
        <begin position="96"/>
        <end position="182"/>
    </location>
</feature>
<dbReference type="InterPro" id="IPR050575">
    <property type="entry name" value="BMC_shell"/>
</dbReference>
<dbReference type="CDD" id="cd07053">
    <property type="entry name" value="BMC_PduT_repeat1"/>
    <property type="match status" value="1"/>
</dbReference>
<name>A0A0B5QFI5_CLOBE</name>
<accession>A0A0B5QFI5</accession>
<evidence type="ECO:0000313" key="6">
    <source>
        <dbReference type="Proteomes" id="UP000031866"/>
    </source>
</evidence>
<dbReference type="PANTHER" id="PTHR33941:SF11">
    <property type="entry name" value="BACTERIAL MICROCOMPARTMENT SHELL PROTEIN PDUJ"/>
    <property type="match status" value="1"/>
</dbReference>
<comment type="subcellular location">
    <subcellularLocation>
        <location evidence="1">Bacterial microcompartment</location>
    </subcellularLocation>
</comment>
<organism evidence="5 6">
    <name type="scientific">Clostridium beijerinckii</name>
    <name type="common">Clostridium MP</name>
    <dbReference type="NCBI Taxonomy" id="1520"/>
    <lineage>
        <taxon>Bacteria</taxon>
        <taxon>Bacillati</taxon>
        <taxon>Bacillota</taxon>
        <taxon>Clostridia</taxon>
        <taxon>Eubacteriales</taxon>
        <taxon>Clostridiaceae</taxon>
        <taxon>Clostridium</taxon>
    </lineage>
</organism>
<dbReference type="STRING" id="1520.LF65_04552"/>
<dbReference type="InterPro" id="IPR000249">
    <property type="entry name" value="BMC_dom"/>
</dbReference>
<dbReference type="Pfam" id="PF00936">
    <property type="entry name" value="BMC"/>
    <property type="match status" value="2"/>
</dbReference>
<dbReference type="AlphaFoldDB" id="A0A0B5QFI5"/>
<dbReference type="InterPro" id="IPR011238">
    <property type="entry name" value="Micro_shell_prot_PduT"/>
</dbReference>
<dbReference type="Proteomes" id="UP000031866">
    <property type="component" value="Chromosome"/>
</dbReference>
<proteinExistence type="inferred from homology"/>
<dbReference type="CDD" id="cd07054">
    <property type="entry name" value="BMC_PduT_repeat2"/>
    <property type="match status" value="1"/>
</dbReference>
<dbReference type="SUPFAM" id="SSF143414">
    <property type="entry name" value="CcmK-like"/>
    <property type="match status" value="2"/>
</dbReference>